<dbReference type="InterPro" id="IPR008271">
    <property type="entry name" value="Ser/Thr_kinase_AS"/>
</dbReference>
<evidence type="ECO:0000256" key="5">
    <source>
        <dbReference type="ARBA" id="ARBA00022840"/>
    </source>
</evidence>
<organism evidence="9 10">
    <name type="scientific">Marinobacterium rhizophilum</name>
    <dbReference type="NCBI Taxonomy" id="420402"/>
    <lineage>
        <taxon>Bacteria</taxon>
        <taxon>Pseudomonadati</taxon>
        <taxon>Pseudomonadota</taxon>
        <taxon>Gammaproteobacteria</taxon>
        <taxon>Oceanospirillales</taxon>
        <taxon>Oceanospirillaceae</taxon>
        <taxon>Marinobacterium</taxon>
    </lineage>
</organism>
<evidence type="ECO:0000256" key="2">
    <source>
        <dbReference type="ARBA" id="ARBA00022679"/>
    </source>
</evidence>
<dbReference type="InterPro" id="IPR001932">
    <property type="entry name" value="PPM-type_phosphatase-like_dom"/>
</dbReference>
<evidence type="ECO:0000313" key="10">
    <source>
        <dbReference type="Proteomes" id="UP001058461"/>
    </source>
</evidence>
<evidence type="ECO:0000256" key="6">
    <source>
        <dbReference type="SAM" id="Phobius"/>
    </source>
</evidence>
<keyword evidence="6" id="KW-0812">Transmembrane</keyword>
<dbReference type="Pfam" id="PF00069">
    <property type="entry name" value="Pkinase"/>
    <property type="match status" value="1"/>
</dbReference>
<dbReference type="PROSITE" id="PS51746">
    <property type="entry name" value="PPM_2"/>
    <property type="match status" value="1"/>
</dbReference>
<dbReference type="PROSITE" id="PS00108">
    <property type="entry name" value="PROTEIN_KINASE_ST"/>
    <property type="match status" value="1"/>
</dbReference>
<evidence type="ECO:0000259" key="7">
    <source>
        <dbReference type="PROSITE" id="PS50011"/>
    </source>
</evidence>
<feature type="transmembrane region" description="Helical" evidence="6">
    <location>
        <begin position="556"/>
        <end position="576"/>
    </location>
</feature>
<accession>A0ABY5HQT5</accession>
<keyword evidence="2" id="KW-0808">Transferase</keyword>
<protein>
    <submittedName>
        <fullName evidence="9">Bifunctional protein-serine/threonine kinase/phosphatase</fullName>
    </submittedName>
</protein>
<dbReference type="PANTHER" id="PTHR24351">
    <property type="entry name" value="RIBOSOMAL PROTEIN S6 KINASE"/>
    <property type="match status" value="1"/>
</dbReference>
<dbReference type="InterPro" id="IPR036457">
    <property type="entry name" value="PPM-type-like_dom_sf"/>
</dbReference>
<dbReference type="Gene3D" id="3.60.40.10">
    <property type="entry name" value="PPM-type phosphatase domain"/>
    <property type="match status" value="1"/>
</dbReference>
<dbReference type="SUPFAM" id="SSF56112">
    <property type="entry name" value="Protein kinase-like (PK-like)"/>
    <property type="match status" value="1"/>
</dbReference>
<name>A0ABY5HQT5_9GAMM</name>
<dbReference type="EMBL" id="CP073347">
    <property type="protein sequence ID" value="UTW13579.1"/>
    <property type="molecule type" value="Genomic_DNA"/>
</dbReference>
<proteinExistence type="predicted"/>
<dbReference type="Pfam" id="PF13672">
    <property type="entry name" value="PP2C_2"/>
    <property type="match status" value="1"/>
</dbReference>
<keyword evidence="3" id="KW-0547">Nucleotide-binding</keyword>
<reference evidence="9" key="1">
    <citation type="submission" date="2021-04" db="EMBL/GenBank/DDBJ databases">
        <title>Oceanospirillales bacteria with DddD are important DMSP degraders in coastal seawater.</title>
        <authorList>
            <person name="Liu J."/>
        </authorList>
    </citation>
    <scope>NUCLEOTIDE SEQUENCE</scope>
    <source>
        <strain evidence="9">D13-1</strain>
    </source>
</reference>
<dbReference type="Proteomes" id="UP001058461">
    <property type="component" value="Chromosome"/>
</dbReference>
<keyword evidence="5" id="KW-0067">ATP-binding</keyword>
<sequence>MMSPPHSAARLKVRFGGQSIAGIKPENQDAFAAHAPGDQALLLKGAAAVIADGVSSCADSHIASQTAVTSFITDYFSTPDSWSTRHAAARVVSSLNSWLYQQNASRQGHDDSMLCTFSAVIFKSNTLHCFHVGDSRIWHCRNGEVEQLTRDHVHVERGRNFLSRAFGADQHLELDYLTRTLEPGDRILLSTDGVHEHLTRSQIGQLLDSHPGDPVAASALLIEQAMAAGSDDNLTALLIEVDELPLETPDENFQRLSALPIPPVLSLGNRIDDYEVLDVIFSGTRSHMYRVKDLASGQLYVLKAPSENFSEDSLYLDGFMREEWVGRRLDHPNVMKTFAPPRPKRLLYYLGEYIEGQNLRQWMQDNPQPPLDKVRDLMRQLISGLRAFQRAEMVHQDLKPENIMIDGDGRVRILDFGTVRIAGIEEMGSPLDKSIPQGSVNYVAPEYLMGQQGSFRADLFSLAVICYEMITGQLPYAEPSTKRYRIEHYGELHYIPALKHRKDLPFWMEGCLRKALQPNPIHRYNAYSEFLHDLTTPNSQLEARVRDQPLMTRNPLLGWQLIAGVLLLINLLQLFLSA</sequence>
<evidence type="ECO:0000259" key="8">
    <source>
        <dbReference type="PROSITE" id="PS51746"/>
    </source>
</evidence>
<evidence type="ECO:0000313" key="9">
    <source>
        <dbReference type="EMBL" id="UTW13579.1"/>
    </source>
</evidence>
<dbReference type="SMART" id="SM00332">
    <property type="entry name" value="PP2Cc"/>
    <property type="match status" value="1"/>
</dbReference>
<keyword evidence="6" id="KW-0472">Membrane</keyword>
<feature type="domain" description="Protein kinase" evidence="7">
    <location>
        <begin position="274"/>
        <end position="535"/>
    </location>
</feature>
<evidence type="ECO:0000256" key="4">
    <source>
        <dbReference type="ARBA" id="ARBA00022777"/>
    </source>
</evidence>
<dbReference type="GO" id="GO:0016301">
    <property type="term" value="F:kinase activity"/>
    <property type="evidence" value="ECO:0007669"/>
    <property type="project" value="UniProtKB-KW"/>
</dbReference>
<feature type="domain" description="PPM-type phosphatase" evidence="8">
    <location>
        <begin position="14"/>
        <end position="241"/>
    </location>
</feature>
<dbReference type="PROSITE" id="PS50011">
    <property type="entry name" value="PROTEIN_KINASE_DOM"/>
    <property type="match status" value="1"/>
</dbReference>
<dbReference type="InterPro" id="IPR000719">
    <property type="entry name" value="Prot_kinase_dom"/>
</dbReference>
<dbReference type="RefSeq" id="WP_255855770.1">
    <property type="nucleotide sequence ID" value="NZ_CP073347.1"/>
</dbReference>
<dbReference type="SUPFAM" id="SSF81606">
    <property type="entry name" value="PP2C-like"/>
    <property type="match status" value="1"/>
</dbReference>
<dbReference type="Gene3D" id="1.10.510.10">
    <property type="entry name" value="Transferase(Phosphotransferase) domain 1"/>
    <property type="match status" value="1"/>
</dbReference>
<keyword evidence="1" id="KW-0723">Serine/threonine-protein kinase</keyword>
<keyword evidence="6" id="KW-1133">Transmembrane helix</keyword>
<evidence type="ECO:0000256" key="3">
    <source>
        <dbReference type="ARBA" id="ARBA00022741"/>
    </source>
</evidence>
<dbReference type="SMART" id="SM00220">
    <property type="entry name" value="S_TKc"/>
    <property type="match status" value="1"/>
</dbReference>
<evidence type="ECO:0000256" key="1">
    <source>
        <dbReference type="ARBA" id="ARBA00022527"/>
    </source>
</evidence>
<dbReference type="InterPro" id="IPR011009">
    <property type="entry name" value="Kinase-like_dom_sf"/>
</dbReference>
<gene>
    <name evidence="9" type="ORF">KDW95_08055</name>
</gene>
<dbReference type="SMART" id="SM00331">
    <property type="entry name" value="PP2C_SIG"/>
    <property type="match status" value="1"/>
</dbReference>
<dbReference type="CDD" id="cd00143">
    <property type="entry name" value="PP2Cc"/>
    <property type="match status" value="1"/>
</dbReference>
<keyword evidence="10" id="KW-1185">Reference proteome</keyword>
<dbReference type="CDD" id="cd14014">
    <property type="entry name" value="STKc_PknB_like"/>
    <property type="match status" value="1"/>
</dbReference>
<keyword evidence="4 9" id="KW-0418">Kinase</keyword>